<dbReference type="Gene3D" id="1.50.10.150">
    <property type="entry name" value="Voltage-dependent anion channel"/>
    <property type="match status" value="1"/>
</dbReference>
<evidence type="ECO:0000256" key="3">
    <source>
        <dbReference type="ARBA" id="ARBA00022448"/>
    </source>
</evidence>
<keyword evidence="7 8" id="KW-0472">Membrane</keyword>
<organism evidence="9 10">
    <name type="scientific">Aaosphaeria arxii CBS 175.79</name>
    <dbReference type="NCBI Taxonomy" id="1450172"/>
    <lineage>
        <taxon>Eukaryota</taxon>
        <taxon>Fungi</taxon>
        <taxon>Dikarya</taxon>
        <taxon>Ascomycota</taxon>
        <taxon>Pezizomycotina</taxon>
        <taxon>Dothideomycetes</taxon>
        <taxon>Pleosporomycetidae</taxon>
        <taxon>Pleosporales</taxon>
        <taxon>Pleosporales incertae sedis</taxon>
        <taxon>Aaosphaeria</taxon>
    </lineage>
</organism>
<evidence type="ECO:0000256" key="5">
    <source>
        <dbReference type="ARBA" id="ARBA00022692"/>
    </source>
</evidence>
<proteinExistence type="inferred from homology"/>
<dbReference type="PANTHER" id="PTHR31686:SF2">
    <property type="entry name" value="C4-DICARBOXYLATE TRANSPORTER_MALIC ACID TRANSPORT PROTEIN"/>
    <property type="match status" value="1"/>
</dbReference>
<feature type="transmembrane region" description="Helical" evidence="8">
    <location>
        <begin position="94"/>
        <end position="114"/>
    </location>
</feature>
<dbReference type="AlphaFoldDB" id="A0A6A5XXF2"/>
<dbReference type="InterPro" id="IPR038665">
    <property type="entry name" value="Voltage-dep_anion_channel_sf"/>
</dbReference>
<comment type="subcellular location">
    <subcellularLocation>
        <location evidence="1">Cell membrane</location>
        <topology evidence="1">Multi-pass membrane protein</topology>
    </subcellularLocation>
</comment>
<dbReference type="EMBL" id="ML978068">
    <property type="protein sequence ID" value="KAF2017573.1"/>
    <property type="molecule type" value="Genomic_DNA"/>
</dbReference>
<evidence type="ECO:0000256" key="6">
    <source>
        <dbReference type="ARBA" id="ARBA00022989"/>
    </source>
</evidence>
<evidence type="ECO:0000256" key="2">
    <source>
        <dbReference type="ARBA" id="ARBA00008566"/>
    </source>
</evidence>
<gene>
    <name evidence="9" type="ORF">BU24DRAFT_153101</name>
</gene>
<dbReference type="Pfam" id="PF03595">
    <property type="entry name" value="SLAC1"/>
    <property type="match status" value="1"/>
</dbReference>
<keyword evidence="6 8" id="KW-1133">Transmembrane helix</keyword>
<evidence type="ECO:0000313" key="10">
    <source>
        <dbReference type="Proteomes" id="UP000799778"/>
    </source>
</evidence>
<evidence type="ECO:0000256" key="4">
    <source>
        <dbReference type="ARBA" id="ARBA00022475"/>
    </source>
</evidence>
<feature type="transmembrane region" description="Helical" evidence="8">
    <location>
        <begin position="64"/>
        <end position="88"/>
    </location>
</feature>
<keyword evidence="4" id="KW-1003">Cell membrane</keyword>
<dbReference type="GeneID" id="54278689"/>
<dbReference type="GO" id="GO:0005886">
    <property type="term" value="C:plasma membrane"/>
    <property type="evidence" value="ECO:0007669"/>
    <property type="project" value="UniProtKB-SubCell"/>
</dbReference>
<feature type="transmembrane region" description="Helical" evidence="8">
    <location>
        <begin position="20"/>
        <end position="44"/>
    </location>
</feature>
<protein>
    <submittedName>
        <fullName evidence="9">C4-dicarboxylate transporter/malic acid transport protein</fullName>
    </submittedName>
</protein>
<evidence type="ECO:0000313" key="9">
    <source>
        <dbReference type="EMBL" id="KAF2017573.1"/>
    </source>
</evidence>
<dbReference type="InterPro" id="IPR051629">
    <property type="entry name" value="Sulfite_efflux_TDT"/>
</dbReference>
<dbReference type="GO" id="GO:0000319">
    <property type="term" value="F:sulfite transmembrane transporter activity"/>
    <property type="evidence" value="ECO:0007669"/>
    <property type="project" value="TreeGrafter"/>
</dbReference>
<accession>A0A6A5XXF2</accession>
<name>A0A6A5XXF2_9PLEO</name>
<dbReference type="RefSeq" id="XP_033385912.1">
    <property type="nucleotide sequence ID" value="XM_033521292.1"/>
</dbReference>
<dbReference type="PANTHER" id="PTHR31686">
    <property type="match status" value="1"/>
</dbReference>
<evidence type="ECO:0000256" key="1">
    <source>
        <dbReference type="ARBA" id="ARBA00004651"/>
    </source>
</evidence>
<feature type="transmembrane region" description="Helical" evidence="8">
    <location>
        <begin position="200"/>
        <end position="225"/>
    </location>
</feature>
<keyword evidence="5 8" id="KW-0812">Transmembrane</keyword>
<feature type="transmembrane region" description="Helical" evidence="8">
    <location>
        <begin position="245"/>
        <end position="269"/>
    </location>
</feature>
<dbReference type="CDD" id="cd09318">
    <property type="entry name" value="TDT_SSU1"/>
    <property type="match status" value="1"/>
</dbReference>
<evidence type="ECO:0000256" key="7">
    <source>
        <dbReference type="ARBA" id="ARBA00023136"/>
    </source>
</evidence>
<keyword evidence="10" id="KW-1185">Reference proteome</keyword>
<evidence type="ECO:0000256" key="8">
    <source>
        <dbReference type="SAM" id="Phobius"/>
    </source>
</evidence>
<feature type="transmembrane region" description="Helical" evidence="8">
    <location>
        <begin position="307"/>
        <end position="324"/>
    </location>
</feature>
<dbReference type="OrthoDB" id="1099at2759"/>
<feature type="transmembrane region" description="Helical" evidence="8">
    <location>
        <begin position="161"/>
        <end position="188"/>
    </location>
</feature>
<feature type="transmembrane region" description="Helical" evidence="8">
    <location>
        <begin position="281"/>
        <end position="301"/>
    </location>
</feature>
<reference evidence="9" key="1">
    <citation type="journal article" date="2020" name="Stud. Mycol.">
        <title>101 Dothideomycetes genomes: a test case for predicting lifestyles and emergence of pathogens.</title>
        <authorList>
            <person name="Haridas S."/>
            <person name="Albert R."/>
            <person name="Binder M."/>
            <person name="Bloem J."/>
            <person name="Labutti K."/>
            <person name="Salamov A."/>
            <person name="Andreopoulos B."/>
            <person name="Baker S."/>
            <person name="Barry K."/>
            <person name="Bills G."/>
            <person name="Bluhm B."/>
            <person name="Cannon C."/>
            <person name="Castanera R."/>
            <person name="Culley D."/>
            <person name="Daum C."/>
            <person name="Ezra D."/>
            <person name="Gonzalez J."/>
            <person name="Henrissat B."/>
            <person name="Kuo A."/>
            <person name="Liang C."/>
            <person name="Lipzen A."/>
            <person name="Lutzoni F."/>
            <person name="Magnuson J."/>
            <person name="Mondo S."/>
            <person name="Nolan M."/>
            <person name="Ohm R."/>
            <person name="Pangilinan J."/>
            <person name="Park H.-J."/>
            <person name="Ramirez L."/>
            <person name="Alfaro M."/>
            <person name="Sun H."/>
            <person name="Tritt A."/>
            <person name="Yoshinaga Y."/>
            <person name="Zwiers L.-H."/>
            <person name="Turgeon B."/>
            <person name="Goodwin S."/>
            <person name="Spatafora J."/>
            <person name="Crous P."/>
            <person name="Grigoriev I."/>
        </authorList>
    </citation>
    <scope>NUCLEOTIDE SEQUENCE</scope>
    <source>
        <strain evidence="9">CBS 175.79</strain>
    </source>
</reference>
<keyword evidence="3" id="KW-0813">Transport</keyword>
<dbReference type="Proteomes" id="UP000799778">
    <property type="component" value="Unassembled WGS sequence"/>
</dbReference>
<dbReference type="InterPro" id="IPR004695">
    <property type="entry name" value="SLAC1/Mae1/Ssu1/TehA"/>
</dbReference>
<sequence>MGTGVVATLLNRLPYNGSWLYYLSIVVFVLNAVLFCVALILSVIRYWMWPRIWTIMSRDRHHSLFLGALPIGFTTLINMLLYVCVPAWGTWVATLAWVLWIIDSIVALFVTFLVPYITMTHGERSALHTVNAVQLLPLSSTLSSASTGSLVAGALPNPEHALWTMIASYALLGVGLPLVMTVLAIYYQRLTLHHLPPREVIVSVFLPVSPLCLASFSLLRLGSVAAQTIPRNPTTLKYASAGETLHTFGCITAVILWAHSLVWLAYAVASIAHQRHFPFNMGWWSFTFPLGMLALDTIAIGTELGSAFFRVLGTVCFVPFFVAFL</sequence>
<feature type="transmembrane region" description="Helical" evidence="8">
    <location>
        <begin position="135"/>
        <end position="155"/>
    </location>
</feature>
<comment type="similarity">
    <text evidence="2">Belongs to the tellurite-resistance/dicarboxylate transporter (TDT) family.</text>
</comment>